<dbReference type="RefSeq" id="WP_230067909.1">
    <property type="nucleotide sequence ID" value="NZ_BAABLL010000001.1"/>
</dbReference>
<dbReference type="PANTHER" id="PTHR43605:SF10">
    <property type="entry name" value="ACYL-COA SYNTHETASE MEDIUM CHAIN FAMILY MEMBER 3"/>
    <property type="match status" value="1"/>
</dbReference>
<dbReference type="Pfam" id="PF00501">
    <property type="entry name" value="AMP-binding"/>
    <property type="match status" value="1"/>
</dbReference>
<keyword evidence="3" id="KW-0547">Nucleotide-binding</keyword>
<keyword evidence="4" id="KW-0067">ATP-binding</keyword>
<protein>
    <submittedName>
        <fullName evidence="6">AMP-binding protein</fullName>
    </submittedName>
</protein>
<dbReference type="SUPFAM" id="SSF56801">
    <property type="entry name" value="Acetyl-CoA synthetase-like"/>
    <property type="match status" value="1"/>
</dbReference>
<evidence type="ECO:0000256" key="3">
    <source>
        <dbReference type="ARBA" id="ARBA00022741"/>
    </source>
</evidence>
<organism evidence="6 7">
    <name type="scientific">Arthrobacter cryoconiti</name>
    <dbReference type="NCBI Taxonomy" id="748907"/>
    <lineage>
        <taxon>Bacteria</taxon>
        <taxon>Bacillati</taxon>
        <taxon>Actinomycetota</taxon>
        <taxon>Actinomycetes</taxon>
        <taxon>Micrococcales</taxon>
        <taxon>Micrococcaceae</taxon>
        <taxon>Arthrobacter</taxon>
    </lineage>
</organism>
<dbReference type="PANTHER" id="PTHR43605">
    <property type="entry name" value="ACYL-COENZYME A SYNTHETASE"/>
    <property type="match status" value="1"/>
</dbReference>
<dbReference type="InterPro" id="IPR042099">
    <property type="entry name" value="ANL_N_sf"/>
</dbReference>
<dbReference type="Gene3D" id="3.40.50.12780">
    <property type="entry name" value="N-terminal domain of ligase-like"/>
    <property type="match status" value="1"/>
</dbReference>
<comment type="caution">
    <text evidence="6">The sequence shown here is derived from an EMBL/GenBank/DDBJ whole genome shotgun (WGS) entry which is preliminary data.</text>
</comment>
<evidence type="ECO:0000313" key="7">
    <source>
        <dbReference type="Proteomes" id="UP001595773"/>
    </source>
</evidence>
<evidence type="ECO:0000313" key="6">
    <source>
        <dbReference type="EMBL" id="MFC4264303.1"/>
    </source>
</evidence>
<dbReference type="InterPro" id="IPR051087">
    <property type="entry name" value="Mitochondrial_ACSM"/>
</dbReference>
<sequence>MNTQERVQELRRTFAAPGADTVQLLCERHLESDVAFTVVDADLGFNDVTYGELSVKSLQFAAALASLGIQRGDRVATLMGTSVELVVALLGIWRLGAVDVPLFTAFAPDAISSRLRASTAKLVICDAEQRSKLVPPGHVPNDASTPVIVAHGEAFGYDSSFAEMVQGRGAFSFLNADDGSLAAGGSVAIGGDGVLVERFTSEPTSSTRSVPLLLQSVASFASYQELALDVRDEDVFFNVADPDDAYGLYFALLGPMACGTRSIIVAAELSPAILWSVLHKFKVTNFAAESTVYLALRAASEPGSSARLRRASSVGVPLTPDVMEWGQESFGVEIKEHCGHAELGMSLEGQE</sequence>
<keyword evidence="2" id="KW-0436">Ligase</keyword>
<feature type="domain" description="AMP-dependent synthetase/ligase" evidence="5">
    <location>
        <begin position="44"/>
        <end position="344"/>
    </location>
</feature>
<accession>A0ABV8QWU8</accession>
<evidence type="ECO:0000259" key="5">
    <source>
        <dbReference type="Pfam" id="PF00501"/>
    </source>
</evidence>
<reference evidence="7" key="1">
    <citation type="journal article" date="2019" name="Int. J. Syst. Evol. Microbiol.">
        <title>The Global Catalogue of Microorganisms (GCM) 10K type strain sequencing project: providing services to taxonomists for standard genome sequencing and annotation.</title>
        <authorList>
            <consortium name="The Broad Institute Genomics Platform"/>
            <consortium name="The Broad Institute Genome Sequencing Center for Infectious Disease"/>
            <person name="Wu L."/>
            <person name="Ma J."/>
        </authorList>
    </citation>
    <scope>NUCLEOTIDE SEQUENCE [LARGE SCALE GENOMIC DNA]</scope>
    <source>
        <strain evidence="7">CGMCC 1.10698</strain>
    </source>
</reference>
<evidence type="ECO:0000256" key="4">
    <source>
        <dbReference type="ARBA" id="ARBA00022840"/>
    </source>
</evidence>
<dbReference type="EMBL" id="JBHSCQ010000004">
    <property type="protein sequence ID" value="MFC4264303.1"/>
    <property type="molecule type" value="Genomic_DNA"/>
</dbReference>
<proteinExistence type="inferred from homology"/>
<keyword evidence="7" id="KW-1185">Reference proteome</keyword>
<gene>
    <name evidence="6" type="ORF">ACFOW9_01660</name>
</gene>
<evidence type="ECO:0000256" key="1">
    <source>
        <dbReference type="ARBA" id="ARBA00006432"/>
    </source>
</evidence>
<evidence type="ECO:0000256" key="2">
    <source>
        <dbReference type="ARBA" id="ARBA00022598"/>
    </source>
</evidence>
<dbReference type="InterPro" id="IPR000873">
    <property type="entry name" value="AMP-dep_synth/lig_dom"/>
</dbReference>
<dbReference type="Proteomes" id="UP001595773">
    <property type="component" value="Unassembled WGS sequence"/>
</dbReference>
<name>A0ABV8QWU8_9MICC</name>
<comment type="similarity">
    <text evidence="1">Belongs to the ATP-dependent AMP-binding enzyme family.</text>
</comment>